<dbReference type="Proteomes" id="UP000253940">
    <property type="component" value="Chromosome"/>
</dbReference>
<sequence>MKQTDQTLLEQLRITDFELEYRKSLFSLTEQDVLVLVKAKSKIAAKIDSVVDKFYETQTSVAEIALLIGDADTLTRLRNAQRKYVNDLFSGFYDLEYVNNRLRIGLVHKRIGVEPKLYLAAINTLQQLLTDLLHVTLLDEEESKKTIAALTKLFMLDISFVFETYIRSLVAEIETSKDKSDQYALVLEGKTKQLESMSRTDPLTGLLNVRYLTEILTQALRSAQRRSELITVVYLDVNNFKAINDHEGHLRGDEVLRNVAEVIKKISRMEDSCFRYGGDEFCIILSNCGEIQAEEVYMKRLSLELQSREKNVTLSVGCVETGPQDYKLPEELIRLADQRMYACKAIHKH</sequence>
<dbReference type="RefSeq" id="WP_114899075.1">
    <property type="nucleotide sequence ID" value="NZ_CP031222.1"/>
</dbReference>
<dbReference type="GO" id="GO:0043709">
    <property type="term" value="P:cell adhesion involved in single-species biofilm formation"/>
    <property type="evidence" value="ECO:0007669"/>
    <property type="project" value="TreeGrafter"/>
</dbReference>
<reference evidence="5 6" key="1">
    <citation type="submission" date="2018-07" db="EMBL/GenBank/DDBJ databases">
        <title>Genome sequencing of Moraxellaceae gen. HYN0046.</title>
        <authorList>
            <person name="Kim M."/>
            <person name="Yi H."/>
        </authorList>
    </citation>
    <scope>NUCLEOTIDE SEQUENCE [LARGE SCALE GENOMIC DNA]</scope>
    <source>
        <strain evidence="5 6">HYN0046</strain>
    </source>
</reference>
<dbReference type="OrthoDB" id="9803824at2"/>
<gene>
    <name evidence="5" type="ORF">HYN46_09010</name>
</gene>
<dbReference type="InterPro" id="IPR009050">
    <property type="entry name" value="Globin-like_sf"/>
</dbReference>
<dbReference type="PROSITE" id="PS50887">
    <property type="entry name" value="GGDEF"/>
    <property type="match status" value="1"/>
</dbReference>
<dbReference type="PANTHER" id="PTHR45138:SF6">
    <property type="entry name" value="DIGUANYLATE CYCLASE DGCN"/>
    <property type="match status" value="1"/>
</dbReference>
<dbReference type="Gene3D" id="3.30.70.270">
    <property type="match status" value="1"/>
</dbReference>
<dbReference type="InterPro" id="IPR012292">
    <property type="entry name" value="Globin/Proto"/>
</dbReference>
<dbReference type="SUPFAM" id="SSF55073">
    <property type="entry name" value="Nucleotide cyclase"/>
    <property type="match status" value="1"/>
</dbReference>
<dbReference type="InterPro" id="IPR050469">
    <property type="entry name" value="Diguanylate_Cyclase"/>
</dbReference>
<dbReference type="SMART" id="SM00267">
    <property type="entry name" value="GGDEF"/>
    <property type="match status" value="1"/>
</dbReference>
<dbReference type="GO" id="GO:1902201">
    <property type="term" value="P:negative regulation of bacterial-type flagellum-dependent cell motility"/>
    <property type="evidence" value="ECO:0007669"/>
    <property type="project" value="TreeGrafter"/>
</dbReference>
<evidence type="ECO:0000256" key="2">
    <source>
        <dbReference type="ARBA" id="ARBA00015125"/>
    </source>
</evidence>
<proteinExistence type="predicted"/>
<dbReference type="InterPro" id="IPR044398">
    <property type="entry name" value="Globin-sensor_dom"/>
</dbReference>
<dbReference type="EC" id="2.7.7.65" evidence="1"/>
<evidence type="ECO:0000256" key="1">
    <source>
        <dbReference type="ARBA" id="ARBA00012528"/>
    </source>
</evidence>
<evidence type="ECO:0000259" key="4">
    <source>
        <dbReference type="PROSITE" id="PS50887"/>
    </source>
</evidence>
<dbReference type="EMBL" id="CP031222">
    <property type="protein sequence ID" value="AXI02965.1"/>
    <property type="molecule type" value="Genomic_DNA"/>
</dbReference>
<dbReference type="GO" id="GO:0020037">
    <property type="term" value="F:heme binding"/>
    <property type="evidence" value="ECO:0007669"/>
    <property type="project" value="InterPro"/>
</dbReference>
<accession>A0A345P6Q6</accession>
<dbReference type="Gene3D" id="1.10.490.10">
    <property type="entry name" value="Globins"/>
    <property type="match status" value="1"/>
</dbReference>
<keyword evidence="6" id="KW-1185">Reference proteome</keyword>
<evidence type="ECO:0000313" key="5">
    <source>
        <dbReference type="EMBL" id="AXI02965.1"/>
    </source>
</evidence>
<dbReference type="KEGG" id="mbah:HYN46_09010"/>
<dbReference type="InterPro" id="IPR043128">
    <property type="entry name" value="Rev_trsase/Diguanyl_cyclase"/>
</dbReference>
<dbReference type="NCBIfam" id="TIGR00254">
    <property type="entry name" value="GGDEF"/>
    <property type="match status" value="1"/>
</dbReference>
<feature type="domain" description="GGDEF" evidence="4">
    <location>
        <begin position="228"/>
        <end position="349"/>
    </location>
</feature>
<dbReference type="Pfam" id="PF00990">
    <property type="entry name" value="GGDEF"/>
    <property type="match status" value="1"/>
</dbReference>
<dbReference type="AlphaFoldDB" id="A0A345P6Q6"/>
<name>A0A345P6Q6_9GAMM</name>
<evidence type="ECO:0000313" key="6">
    <source>
        <dbReference type="Proteomes" id="UP000253940"/>
    </source>
</evidence>
<organism evidence="5 6">
    <name type="scientific">Aquirhabdus parva</name>
    <dbReference type="NCBI Taxonomy" id="2283318"/>
    <lineage>
        <taxon>Bacteria</taxon>
        <taxon>Pseudomonadati</taxon>
        <taxon>Pseudomonadota</taxon>
        <taxon>Gammaproteobacteria</taxon>
        <taxon>Moraxellales</taxon>
        <taxon>Moraxellaceae</taxon>
        <taxon>Aquirhabdus</taxon>
    </lineage>
</organism>
<dbReference type="SUPFAM" id="SSF46458">
    <property type="entry name" value="Globin-like"/>
    <property type="match status" value="1"/>
</dbReference>
<dbReference type="InterPro" id="IPR029787">
    <property type="entry name" value="Nucleotide_cyclase"/>
</dbReference>
<dbReference type="CDD" id="cd01949">
    <property type="entry name" value="GGDEF"/>
    <property type="match status" value="1"/>
</dbReference>
<dbReference type="GO" id="GO:0005886">
    <property type="term" value="C:plasma membrane"/>
    <property type="evidence" value="ECO:0007669"/>
    <property type="project" value="TreeGrafter"/>
</dbReference>
<dbReference type="GO" id="GO:0019825">
    <property type="term" value="F:oxygen binding"/>
    <property type="evidence" value="ECO:0007669"/>
    <property type="project" value="InterPro"/>
</dbReference>
<dbReference type="PANTHER" id="PTHR45138">
    <property type="entry name" value="REGULATORY COMPONENTS OF SENSORY TRANSDUCTION SYSTEM"/>
    <property type="match status" value="1"/>
</dbReference>
<dbReference type="InterPro" id="IPR000160">
    <property type="entry name" value="GGDEF_dom"/>
</dbReference>
<dbReference type="Pfam" id="PF11563">
    <property type="entry name" value="Protoglobin"/>
    <property type="match status" value="1"/>
</dbReference>
<evidence type="ECO:0000256" key="3">
    <source>
        <dbReference type="ARBA" id="ARBA00029839"/>
    </source>
</evidence>
<protein>
    <recommendedName>
        <fullName evidence="2">Diguanylate cyclase DosC</fullName>
        <ecNumber evidence="1">2.7.7.65</ecNumber>
    </recommendedName>
    <alternativeName>
        <fullName evidence="3">Direct oxygen-sensing cyclase</fullName>
    </alternativeName>
</protein>
<dbReference type="GO" id="GO:0052621">
    <property type="term" value="F:diguanylate cyclase activity"/>
    <property type="evidence" value="ECO:0007669"/>
    <property type="project" value="UniProtKB-EC"/>
</dbReference>